<dbReference type="Proteomes" id="UP001054889">
    <property type="component" value="Unassembled WGS sequence"/>
</dbReference>
<evidence type="ECO:0000259" key="4">
    <source>
        <dbReference type="Pfam" id="PF13947"/>
    </source>
</evidence>
<gene>
    <name evidence="5" type="primary">ga21399</name>
    <name evidence="5" type="ORF">PR202_ga21399</name>
</gene>
<organism evidence="5 6">
    <name type="scientific">Eleusine coracana subsp. coracana</name>
    <dbReference type="NCBI Taxonomy" id="191504"/>
    <lineage>
        <taxon>Eukaryota</taxon>
        <taxon>Viridiplantae</taxon>
        <taxon>Streptophyta</taxon>
        <taxon>Embryophyta</taxon>
        <taxon>Tracheophyta</taxon>
        <taxon>Spermatophyta</taxon>
        <taxon>Magnoliopsida</taxon>
        <taxon>Liliopsida</taxon>
        <taxon>Poales</taxon>
        <taxon>Poaceae</taxon>
        <taxon>PACMAD clade</taxon>
        <taxon>Chloridoideae</taxon>
        <taxon>Cynodonteae</taxon>
        <taxon>Eleusininae</taxon>
        <taxon>Eleusine</taxon>
    </lineage>
</organism>
<reference evidence="5" key="2">
    <citation type="submission" date="2021-12" db="EMBL/GenBank/DDBJ databases">
        <title>Resequencing data analysis of finger millet.</title>
        <authorList>
            <person name="Hatakeyama M."/>
            <person name="Aluri S."/>
            <person name="Balachadran M.T."/>
            <person name="Sivarajan S.R."/>
            <person name="Poveda L."/>
            <person name="Shimizu-Inatsugi R."/>
            <person name="Schlapbach R."/>
            <person name="Sreeman S.M."/>
            <person name="Shimizu K.K."/>
        </authorList>
    </citation>
    <scope>NUCLEOTIDE SEQUENCE</scope>
</reference>
<keyword evidence="2" id="KW-0732">Signal</keyword>
<evidence type="ECO:0000256" key="2">
    <source>
        <dbReference type="ARBA" id="ARBA00022729"/>
    </source>
</evidence>
<feature type="domain" description="Wall-associated receptor kinase galacturonan-binding" evidence="4">
    <location>
        <begin position="99"/>
        <end position="157"/>
    </location>
</feature>
<evidence type="ECO:0000256" key="1">
    <source>
        <dbReference type="ARBA" id="ARBA00004167"/>
    </source>
</evidence>
<dbReference type="Pfam" id="PF13947">
    <property type="entry name" value="GUB_WAK_bind"/>
    <property type="match status" value="1"/>
</dbReference>
<protein>
    <recommendedName>
        <fullName evidence="4">Wall-associated receptor kinase galacturonan-binding domain-containing protein</fullName>
    </recommendedName>
</protein>
<name>A0AAV5D0X3_ELECO</name>
<evidence type="ECO:0000313" key="5">
    <source>
        <dbReference type="EMBL" id="GJN03904.1"/>
    </source>
</evidence>
<evidence type="ECO:0000256" key="3">
    <source>
        <dbReference type="SAM" id="MobiDB-lite"/>
    </source>
</evidence>
<comment type="caution">
    <text evidence="5">The sequence shown here is derived from an EMBL/GenBank/DDBJ whole genome shotgun (WGS) entry which is preliminary data.</text>
</comment>
<reference evidence="5" key="1">
    <citation type="journal article" date="2018" name="DNA Res.">
        <title>Multiple hybrid de novo genome assembly of finger millet, an orphan allotetraploid crop.</title>
        <authorList>
            <person name="Hatakeyama M."/>
            <person name="Aluri S."/>
            <person name="Balachadran M.T."/>
            <person name="Sivarajan S.R."/>
            <person name="Patrignani A."/>
            <person name="Gruter S."/>
            <person name="Poveda L."/>
            <person name="Shimizu-Inatsugi R."/>
            <person name="Baeten J."/>
            <person name="Francoijs K.J."/>
            <person name="Nataraja K.N."/>
            <person name="Reddy Y.A.N."/>
            <person name="Phadnis S."/>
            <person name="Ravikumar R.L."/>
            <person name="Schlapbach R."/>
            <person name="Sreeman S.M."/>
            <person name="Shimizu K.K."/>
        </authorList>
    </citation>
    <scope>NUCLEOTIDE SEQUENCE</scope>
</reference>
<dbReference type="InterPro" id="IPR025287">
    <property type="entry name" value="WAK_GUB"/>
</dbReference>
<dbReference type="AlphaFoldDB" id="A0AAV5D0X3"/>
<dbReference type="PANTHER" id="PTHR33491">
    <property type="entry name" value="OSJNBA0016N04.9 PROTEIN"/>
    <property type="match status" value="1"/>
</dbReference>
<comment type="subcellular location">
    <subcellularLocation>
        <location evidence="1">Membrane</location>
        <topology evidence="1">Single-pass membrane protein</topology>
    </subcellularLocation>
</comment>
<keyword evidence="6" id="KW-1185">Reference proteome</keyword>
<feature type="region of interest" description="Disordered" evidence="3">
    <location>
        <begin position="304"/>
        <end position="373"/>
    </location>
</feature>
<dbReference type="EMBL" id="BQKI01000010">
    <property type="protein sequence ID" value="GJN03904.1"/>
    <property type="molecule type" value="Genomic_DNA"/>
</dbReference>
<evidence type="ECO:0000313" key="6">
    <source>
        <dbReference type="Proteomes" id="UP001054889"/>
    </source>
</evidence>
<proteinExistence type="predicted"/>
<accession>A0AAV5D0X3</accession>
<dbReference type="GO" id="GO:0030247">
    <property type="term" value="F:polysaccharide binding"/>
    <property type="evidence" value="ECO:0007669"/>
    <property type="project" value="InterPro"/>
</dbReference>
<dbReference type="GO" id="GO:0016020">
    <property type="term" value="C:membrane"/>
    <property type="evidence" value="ECO:0007669"/>
    <property type="project" value="UniProtKB-SubCell"/>
</dbReference>
<sequence length="373" mass="39403">MFFRTENGAYFAAEAGHVGLETPIPFLVLPITKCLLSALPTNHQQWRHANRYLHYDGGCCQAIVPVGYASYPSSTAAAAAASAGGAASASAAIGPGSNCTRSCGDIDIPYPFGVEPGCYHAAGFNLTCNHTYQPPMLFLGDGTVQVLEISVANGTTSMNAILRTSTLAMASAAIHLEVILANVLLALQAMLLSQMDAKRSLMDTCTHTLAAQPTRVPGTMASGLHQFGKWQRLLPAVIEHPCGVALIDVAFGDGARRRASVLGPPLARLRLRLYHLPARHLPASASTIYRRALPAHLHLHLSPAHRSPASASTPACAEEWGGQIRPPPCQKSGQDATTHGLLSGTGCRRQGRGRPRGHLPSCPESPPAGMRLL</sequence>